<sequence>MTAGGASSSSFSSSCSSLTSSIAAIDGTDFSPAMLAMASKTGVYRNLIRGDLTTRIHVVADAVYDVVVCVGTFTIGHVGSHPALREFFCVTRLGGDVAATILEEVWVSGGFQEEVEALAAEGQVAVVFRELIDYVKGHSDKAMLVILKMTTCD</sequence>
<evidence type="ECO:0000313" key="3">
    <source>
        <dbReference type="Proteomes" id="UP000184546"/>
    </source>
</evidence>
<dbReference type="VEuPathDB" id="FungiDB:ASPACDRAFT_1886006"/>
<dbReference type="InterPro" id="IPR013216">
    <property type="entry name" value="Methyltransf_11"/>
</dbReference>
<name>A0A1L9X3D5_ASPA1</name>
<dbReference type="SUPFAM" id="SSF53335">
    <property type="entry name" value="S-adenosyl-L-methionine-dependent methyltransferases"/>
    <property type="match status" value="1"/>
</dbReference>
<dbReference type="InterPro" id="IPR029063">
    <property type="entry name" value="SAM-dependent_MTases_sf"/>
</dbReference>
<reference evidence="3" key="1">
    <citation type="journal article" date="2017" name="Genome Biol.">
        <title>Comparative genomics reveals high biological diversity and specific adaptations in the industrially and medically important fungal genus Aspergillus.</title>
        <authorList>
            <person name="de Vries R.P."/>
            <person name="Riley R."/>
            <person name="Wiebenga A."/>
            <person name="Aguilar-Osorio G."/>
            <person name="Amillis S."/>
            <person name="Uchima C.A."/>
            <person name="Anderluh G."/>
            <person name="Asadollahi M."/>
            <person name="Askin M."/>
            <person name="Barry K."/>
            <person name="Battaglia E."/>
            <person name="Bayram O."/>
            <person name="Benocci T."/>
            <person name="Braus-Stromeyer S.A."/>
            <person name="Caldana C."/>
            <person name="Canovas D."/>
            <person name="Cerqueira G.C."/>
            <person name="Chen F."/>
            <person name="Chen W."/>
            <person name="Choi C."/>
            <person name="Clum A."/>
            <person name="Dos Santos R.A."/>
            <person name="Damasio A.R."/>
            <person name="Diallinas G."/>
            <person name="Emri T."/>
            <person name="Fekete E."/>
            <person name="Flipphi M."/>
            <person name="Freyberg S."/>
            <person name="Gallo A."/>
            <person name="Gournas C."/>
            <person name="Habgood R."/>
            <person name="Hainaut M."/>
            <person name="Harispe M.L."/>
            <person name="Henrissat B."/>
            <person name="Hilden K.S."/>
            <person name="Hope R."/>
            <person name="Hossain A."/>
            <person name="Karabika E."/>
            <person name="Karaffa L."/>
            <person name="Karanyi Z."/>
            <person name="Krasevec N."/>
            <person name="Kuo A."/>
            <person name="Kusch H."/>
            <person name="LaButti K."/>
            <person name="Lagendijk E.L."/>
            <person name="Lapidus A."/>
            <person name="Levasseur A."/>
            <person name="Lindquist E."/>
            <person name="Lipzen A."/>
            <person name="Logrieco A.F."/>
            <person name="MacCabe A."/>
            <person name="Maekelae M.R."/>
            <person name="Malavazi I."/>
            <person name="Melin P."/>
            <person name="Meyer V."/>
            <person name="Mielnichuk N."/>
            <person name="Miskei M."/>
            <person name="Molnar A.P."/>
            <person name="Mule G."/>
            <person name="Ngan C.Y."/>
            <person name="Orejas M."/>
            <person name="Orosz E."/>
            <person name="Ouedraogo J.P."/>
            <person name="Overkamp K.M."/>
            <person name="Park H.-S."/>
            <person name="Perrone G."/>
            <person name="Piumi F."/>
            <person name="Punt P.J."/>
            <person name="Ram A.F."/>
            <person name="Ramon A."/>
            <person name="Rauscher S."/>
            <person name="Record E."/>
            <person name="Riano-Pachon D.M."/>
            <person name="Robert V."/>
            <person name="Roehrig J."/>
            <person name="Ruller R."/>
            <person name="Salamov A."/>
            <person name="Salih N.S."/>
            <person name="Samson R.A."/>
            <person name="Sandor E."/>
            <person name="Sanguinetti M."/>
            <person name="Schuetze T."/>
            <person name="Sepcic K."/>
            <person name="Shelest E."/>
            <person name="Sherlock G."/>
            <person name="Sophianopoulou V."/>
            <person name="Squina F.M."/>
            <person name="Sun H."/>
            <person name="Susca A."/>
            <person name="Todd R.B."/>
            <person name="Tsang A."/>
            <person name="Unkles S.E."/>
            <person name="van de Wiele N."/>
            <person name="van Rossen-Uffink D."/>
            <person name="Oliveira J.V."/>
            <person name="Vesth T.C."/>
            <person name="Visser J."/>
            <person name="Yu J.-H."/>
            <person name="Zhou M."/>
            <person name="Andersen M.R."/>
            <person name="Archer D.B."/>
            <person name="Baker S.E."/>
            <person name="Benoit I."/>
            <person name="Brakhage A.A."/>
            <person name="Braus G.H."/>
            <person name="Fischer R."/>
            <person name="Frisvad J.C."/>
            <person name="Goldman G.H."/>
            <person name="Houbraken J."/>
            <person name="Oakley B."/>
            <person name="Pocsi I."/>
            <person name="Scazzocchio C."/>
            <person name="Seiboth B."/>
            <person name="vanKuyk P.A."/>
            <person name="Wortman J."/>
            <person name="Dyer P.S."/>
            <person name="Grigoriev I.V."/>
        </authorList>
    </citation>
    <scope>NUCLEOTIDE SEQUENCE [LARGE SCALE GENOMIC DNA]</scope>
    <source>
        <strain evidence="3">ATCC 16872 / CBS 172.66 / WB 5094</strain>
    </source>
</reference>
<organism evidence="2 3">
    <name type="scientific">Aspergillus aculeatus (strain ATCC 16872 / CBS 172.66 / WB 5094)</name>
    <dbReference type="NCBI Taxonomy" id="690307"/>
    <lineage>
        <taxon>Eukaryota</taxon>
        <taxon>Fungi</taxon>
        <taxon>Dikarya</taxon>
        <taxon>Ascomycota</taxon>
        <taxon>Pezizomycotina</taxon>
        <taxon>Eurotiomycetes</taxon>
        <taxon>Eurotiomycetidae</taxon>
        <taxon>Eurotiales</taxon>
        <taxon>Aspergillaceae</taxon>
        <taxon>Aspergillus</taxon>
        <taxon>Aspergillus subgen. Circumdati</taxon>
    </lineage>
</organism>
<dbReference type="STRING" id="690307.A0A1L9X3D5"/>
<evidence type="ECO:0000259" key="1">
    <source>
        <dbReference type="Pfam" id="PF08241"/>
    </source>
</evidence>
<dbReference type="GeneID" id="30972221"/>
<dbReference type="Proteomes" id="UP000184546">
    <property type="component" value="Unassembled WGS sequence"/>
</dbReference>
<protein>
    <recommendedName>
        <fullName evidence="1">Methyltransferase type 11 domain-containing protein</fullName>
    </recommendedName>
</protein>
<evidence type="ECO:0000313" key="2">
    <source>
        <dbReference type="EMBL" id="OJK02975.1"/>
    </source>
</evidence>
<dbReference type="EMBL" id="KV878972">
    <property type="protein sequence ID" value="OJK02975.1"/>
    <property type="molecule type" value="Genomic_DNA"/>
</dbReference>
<proteinExistence type="predicted"/>
<dbReference type="OrthoDB" id="10432131at2759"/>
<gene>
    <name evidence="2" type="ORF">ASPACDRAFT_1886006</name>
</gene>
<dbReference type="GO" id="GO:0008757">
    <property type="term" value="F:S-adenosylmethionine-dependent methyltransferase activity"/>
    <property type="evidence" value="ECO:0007669"/>
    <property type="project" value="InterPro"/>
</dbReference>
<feature type="domain" description="Methyltransferase type 11" evidence="1">
    <location>
        <begin position="15"/>
        <end position="97"/>
    </location>
</feature>
<dbReference type="Pfam" id="PF08241">
    <property type="entry name" value="Methyltransf_11"/>
    <property type="match status" value="1"/>
</dbReference>
<accession>A0A1L9X3D5</accession>
<dbReference type="RefSeq" id="XP_020059314.1">
    <property type="nucleotide sequence ID" value="XM_020198407.1"/>
</dbReference>
<keyword evidence="3" id="KW-1185">Reference proteome</keyword>
<dbReference type="AlphaFoldDB" id="A0A1L9X3D5"/>
<dbReference type="Gene3D" id="3.40.50.150">
    <property type="entry name" value="Vaccinia Virus protein VP39"/>
    <property type="match status" value="1"/>
</dbReference>